<dbReference type="InterPro" id="IPR042097">
    <property type="entry name" value="Aminopeptidase_N-like_N_sf"/>
</dbReference>
<dbReference type="CDD" id="cd09602">
    <property type="entry name" value="M1_APN"/>
    <property type="match status" value="1"/>
</dbReference>
<dbReference type="SUPFAM" id="SSF55486">
    <property type="entry name" value="Metalloproteases ('zincins'), catalytic domain"/>
    <property type="match status" value="1"/>
</dbReference>
<dbReference type="InterPro" id="IPR001930">
    <property type="entry name" value="Peptidase_M1"/>
</dbReference>
<evidence type="ECO:0000259" key="14">
    <source>
        <dbReference type="Pfam" id="PF01433"/>
    </source>
</evidence>
<dbReference type="GO" id="GO:0008270">
    <property type="term" value="F:zinc ion binding"/>
    <property type="evidence" value="ECO:0007669"/>
    <property type="project" value="InterPro"/>
</dbReference>
<evidence type="ECO:0000313" key="17">
    <source>
        <dbReference type="EMBL" id="TDD22638.1"/>
    </source>
</evidence>
<dbReference type="PRINTS" id="PR00756">
    <property type="entry name" value="ALADIPTASE"/>
</dbReference>
<evidence type="ECO:0000256" key="1">
    <source>
        <dbReference type="ARBA" id="ARBA00000098"/>
    </source>
</evidence>
<keyword evidence="11" id="KW-0482">Metalloprotease</keyword>
<evidence type="ECO:0000256" key="7">
    <source>
        <dbReference type="ARBA" id="ARBA00022670"/>
    </source>
</evidence>
<evidence type="ECO:0000256" key="12">
    <source>
        <dbReference type="ARBA" id="ARBA00029811"/>
    </source>
</evidence>
<evidence type="ECO:0000259" key="15">
    <source>
        <dbReference type="Pfam" id="PF11838"/>
    </source>
</evidence>
<evidence type="ECO:0000256" key="13">
    <source>
        <dbReference type="ARBA" id="ARBA00031533"/>
    </source>
</evidence>
<dbReference type="Gene3D" id="2.60.40.1730">
    <property type="entry name" value="tricorn interacting facor f3 domain"/>
    <property type="match status" value="1"/>
</dbReference>
<evidence type="ECO:0000313" key="18">
    <source>
        <dbReference type="Proteomes" id="UP000295172"/>
    </source>
</evidence>
<name>A0A4R4WXY4_9ACTN</name>
<dbReference type="GO" id="GO:0016285">
    <property type="term" value="F:alanyl aminopeptidase activity"/>
    <property type="evidence" value="ECO:0007669"/>
    <property type="project" value="UniProtKB-EC"/>
</dbReference>
<dbReference type="GO" id="GO:0006508">
    <property type="term" value="P:proteolysis"/>
    <property type="evidence" value="ECO:0007669"/>
    <property type="project" value="UniProtKB-KW"/>
</dbReference>
<dbReference type="GO" id="GO:0016020">
    <property type="term" value="C:membrane"/>
    <property type="evidence" value="ECO:0007669"/>
    <property type="project" value="TreeGrafter"/>
</dbReference>
<keyword evidence="10" id="KW-0862">Zinc</keyword>
<dbReference type="EC" id="3.4.11.2" evidence="4"/>
<dbReference type="OrthoDB" id="100605at2"/>
<evidence type="ECO:0000256" key="9">
    <source>
        <dbReference type="ARBA" id="ARBA00022801"/>
    </source>
</evidence>
<dbReference type="PANTHER" id="PTHR11533:SF174">
    <property type="entry name" value="PUROMYCIN-SENSITIVE AMINOPEPTIDASE-RELATED"/>
    <property type="match status" value="1"/>
</dbReference>
<feature type="domain" description="ERAP1-like C-terminal" evidence="15">
    <location>
        <begin position="515"/>
        <end position="815"/>
    </location>
</feature>
<dbReference type="GO" id="GO:0043171">
    <property type="term" value="P:peptide catabolic process"/>
    <property type="evidence" value="ECO:0007669"/>
    <property type="project" value="TreeGrafter"/>
</dbReference>
<evidence type="ECO:0000256" key="4">
    <source>
        <dbReference type="ARBA" id="ARBA00012564"/>
    </source>
</evidence>
<dbReference type="InterPro" id="IPR012778">
    <property type="entry name" value="Pept_M1_aminopeptidase"/>
</dbReference>
<dbReference type="InterPro" id="IPR014782">
    <property type="entry name" value="Peptidase_M1_dom"/>
</dbReference>
<dbReference type="Pfam" id="PF17900">
    <property type="entry name" value="Peptidase_M1_N"/>
    <property type="match status" value="1"/>
</dbReference>
<keyword evidence="18" id="KW-1185">Reference proteome</keyword>
<evidence type="ECO:0000256" key="11">
    <source>
        <dbReference type="ARBA" id="ARBA00023049"/>
    </source>
</evidence>
<dbReference type="GO" id="GO:0005737">
    <property type="term" value="C:cytoplasm"/>
    <property type="evidence" value="ECO:0007669"/>
    <property type="project" value="TreeGrafter"/>
</dbReference>
<evidence type="ECO:0000256" key="8">
    <source>
        <dbReference type="ARBA" id="ARBA00022723"/>
    </source>
</evidence>
<comment type="similarity">
    <text evidence="3">Belongs to the peptidase M1 family.</text>
</comment>
<dbReference type="InterPro" id="IPR027268">
    <property type="entry name" value="Peptidase_M4/M1_CTD_sf"/>
</dbReference>
<comment type="catalytic activity">
    <reaction evidence="1">
        <text>Release of an N-terminal amino acid, Xaa-|-Yaa- from a peptide, amide or arylamide. Xaa is preferably Ala, but may be most amino acids including Pro (slow action). When a terminal hydrophobic residue is followed by a prolyl residue, the two may be released as an intact Xaa-Pro dipeptide.</text>
        <dbReference type="EC" id="3.4.11.2"/>
    </reaction>
</comment>
<sequence>MPGEDPTGGLTAAEAAARSAVVSVTSYDVTLDLTGLPEGEYFSSRSIVEFSYDGDGGPGMTWLDLVADGADHVVLDGVALDPGEVVRGDRVRLAPLGGRHRLEVLAWHRAGSGRGLSRSADHAVYAWTQFQPFDARRAFACFDQPDLKATFAFEVRVPLDWHCVSNRQESEVVEEGDVAVWTFPPTPPLPTYAAAVCAGPFHVVRSDRGPVPMSLCARRSLAGALERDAEEIFELSRRALALFEDAFGIAYDGDSYDHVFLPDQPGAMENHGCVTWNDQVLYRSEPTAEQRRRRALVLLHEMSHMWFGNLVTPRWWDGLWLSESFADWAALWAAAQLGVLDSRWSVATALEKERAADADLLSSTHPVSRPVPDIAAAEANFDAITYAKGACMLRQLVASVGEDAFLEALRKYFAQHAGENGSLRALITAVQPFTEIDLSAWSRVWLESSGITTLTLDVTDTGVTVVQNGVARPHLVSIGVYGGAPLAEVDRIDLRVAEPRTEVPALSGRSTAPLLLLDDRDTTYALLRPDPRSVRTLVAAGTELEDPLARNTARRTIRGLLLDGPLPAAEVVEYVASSLTTETDPVHLKALTSLGLEAAGTYATPPQRESLERKLAAACVAALGSADSAARIVLVEALADCADTGDQLQLVDSLLADSEVPQLIRWRLLTRLVALGFADSEQIDAAEDRDADPDAVWQAAAARAAMPIATAKDVALDRLLTSPGVPTAVLRTFGPALWQPRQTVLLTARATEFLGRLVPFAHETDWFAAARVVRYAFPATAVSEPFVARVHELAATSELAPILRQSLEDQAEMAQRALAAQRLTADGQVR</sequence>
<evidence type="ECO:0000256" key="6">
    <source>
        <dbReference type="ARBA" id="ARBA00022438"/>
    </source>
</evidence>
<keyword evidence="8" id="KW-0479">Metal-binding</keyword>
<dbReference type="SUPFAM" id="SSF63737">
    <property type="entry name" value="Leukotriene A4 hydrolase N-terminal domain"/>
    <property type="match status" value="1"/>
</dbReference>
<protein>
    <recommendedName>
        <fullName evidence="5">Aminopeptidase N</fullName>
        <ecNumber evidence="4">3.4.11.2</ecNumber>
    </recommendedName>
    <alternativeName>
        <fullName evidence="12">Alanine aminopeptidase</fullName>
    </alternativeName>
    <alternativeName>
        <fullName evidence="13">Lysyl aminopeptidase</fullName>
    </alternativeName>
</protein>
<dbReference type="RefSeq" id="WP_132321987.1">
    <property type="nucleotide sequence ID" value="NZ_SMKR01000080.1"/>
</dbReference>
<dbReference type="NCBIfam" id="TIGR02412">
    <property type="entry name" value="pepN_strep_liv"/>
    <property type="match status" value="1"/>
</dbReference>
<dbReference type="Gene3D" id="1.10.390.10">
    <property type="entry name" value="Neutral Protease Domain 2"/>
    <property type="match status" value="1"/>
</dbReference>
<comment type="cofactor">
    <cofactor evidence="2">
        <name>Zn(2+)</name>
        <dbReference type="ChEBI" id="CHEBI:29105"/>
    </cofactor>
</comment>
<evidence type="ECO:0000256" key="5">
    <source>
        <dbReference type="ARBA" id="ARBA00015611"/>
    </source>
</evidence>
<dbReference type="GO" id="GO:0070006">
    <property type="term" value="F:metalloaminopeptidase activity"/>
    <property type="evidence" value="ECO:0007669"/>
    <property type="project" value="TreeGrafter"/>
</dbReference>
<accession>A0A4R4WXY4</accession>
<evidence type="ECO:0000256" key="10">
    <source>
        <dbReference type="ARBA" id="ARBA00022833"/>
    </source>
</evidence>
<dbReference type="Proteomes" id="UP000295172">
    <property type="component" value="Unassembled WGS sequence"/>
</dbReference>
<dbReference type="Pfam" id="PF11838">
    <property type="entry name" value="ERAP1_C"/>
    <property type="match status" value="1"/>
</dbReference>
<feature type="domain" description="Aminopeptidase N-like N-terminal" evidence="16">
    <location>
        <begin position="122"/>
        <end position="192"/>
    </location>
</feature>
<dbReference type="PANTHER" id="PTHR11533">
    <property type="entry name" value="PROTEASE M1 ZINC METALLOPROTEASE"/>
    <property type="match status" value="1"/>
</dbReference>
<dbReference type="GO" id="GO:0005615">
    <property type="term" value="C:extracellular space"/>
    <property type="evidence" value="ECO:0007669"/>
    <property type="project" value="TreeGrafter"/>
</dbReference>
<dbReference type="Pfam" id="PF01433">
    <property type="entry name" value="Peptidase_M1"/>
    <property type="match status" value="1"/>
</dbReference>
<proteinExistence type="inferred from homology"/>
<keyword evidence="9 17" id="KW-0378">Hydrolase</keyword>
<reference evidence="17 18" key="1">
    <citation type="submission" date="2019-02" db="EMBL/GenBank/DDBJ databases">
        <title>Draft genome sequences of novel Actinobacteria.</title>
        <authorList>
            <person name="Sahin N."/>
            <person name="Ay H."/>
            <person name="Saygin H."/>
        </authorList>
    </citation>
    <scope>NUCLEOTIDE SEQUENCE [LARGE SCALE GENOMIC DNA]</scope>
    <source>
        <strain evidence="17 18">16K104</strain>
    </source>
</reference>
<gene>
    <name evidence="17" type="primary">pepN</name>
    <name evidence="17" type="ORF">E1218_19060</name>
</gene>
<dbReference type="AlphaFoldDB" id="A0A4R4WXY4"/>
<evidence type="ECO:0000259" key="16">
    <source>
        <dbReference type="Pfam" id="PF17900"/>
    </source>
</evidence>
<evidence type="ECO:0000256" key="2">
    <source>
        <dbReference type="ARBA" id="ARBA00001947"/>
    </source>
</evidence>
<dbReference type="InterPro" id="IPR024571">
    <property type="entry name" value="ERAP1-like_C_dom"/>
</dbReference>
<evidence type="ECO:0000256" key="3">
    <source>
        <dbReference type="ARBA" id="ARBA00010136"/>
    </source>
</evidence>
<dbReference type="InterPro" id="IPR050344">
    <property type="entry name" value="Peptidase_M1_aminopeptidases"/>
</dbReference>
<organism evidence="17 18">
    <name type="scientific">Kribbella turkmenica</name>
    <dbReference type="NCBI Taxonomy" id="2530375"/>
    <lineage>
        <taxon>Bacteria</taxon>
        <taxon>Bacillati</taxon>
        <taxon>Actinomycetota</taxon>
        <taxon>Actinomycetes</taxon>
        <taxon>Propionibacteriales</taxon>
        <taxon>Kribbellaceae</taxon>
        <taxon>Kribbella</taxon>
    </lineage>
</organism>
<dbReference type="GO" id="GO:0042277">
    <property type="term" value="F:peptide binding"/>
    <property type="evidence" value="ECO:0007669"/>
    <property type="project" value="TreeGrafter"/>
</dbReference>
<keyword evidence="7" id="KW-0645">Protease</keyword>
<comment type="caution">
    <text evidence="17">The sequence shown here is derived from an EMBL/GenBank/DDBJ whole genome shotgun (WGS) entry which is preliminary data.</text>
</comment>
<keyword evidence="6 17" id="KW-0031">Aminopeptidase</keyword>
<feature type="domain" description="Peptidase M1 membrane alanine aminopeptidase" evidence="14">
    <location>
        <begin position="233"/>
        <end position="440"/>
    </location>
</feature>
<dbReference type="InterPro" id="IPR045357">
    <property type="entry name" value="Aminopeptidase_N-like_N"/>
</dbReference>
<dbReference type="EMBL" id="SMKR01000080">
    <property type="protein sequence ID" value="TDD22638.1"/>
    <property type="molecule type" value="Genomic_DNA"/>
</dbReference>